<dbReference type="EMBL" id="CP041372">
    <property type="protein sequence ID" value="QKS72737.1"/>
    <property type="molecule type" value="Genomic_DNA"/>
</dbReference>
<dbReference type="KEGG" id="psua:FLK61_39680"/>
<dbReference type="RefSeq" id="WP_176010706.1">
    <property type="nucleotide sequence ID" value="NZ_CP041372.2"/>
</dbReference>
<feature type="compositionally biased region" description="Basic residues" evidence="1">
    <location>
        <begin position="1"/>
        <end position="12"/>
    </location>
</feature>
<protein>
    <submittedName>
        <fullName evidence="2">Uncharacterized protein</fullName>
    </submittedName>
</protein>
<accession>A0A859FHX3</accession>
<feature type="compositionally biased region" description="Basic and acidic residues" evidence="1">
    <location>
        <begin position="13"/>
        <end position="25"/>
    </location>
</feature>
<proteinExistence type="predicted"/>
<name>A0A859FHX3_9BACI</name>
<feature type="region of interest" description="Disordered" evidence="1">
    <location>
        <begin position="1"/>
        <end position="25"/>
    </location>
</feature>
<organism evidence="2 3">
    <name type="scientific">Paenalkalicoccus suaedae</name>
    <dbReference type="NCBI Taxonomy" id="2592382"/>
    <lineage>
        <taxon>Bacteria</taxon>
        <taxon>Bacillati</taxon>
        <taxon>Bacillota</taxon>
        <taxon>Bacilli</taxon>
        <taxon>Bacillales</taxon>
        <taxon>Bacillaceae</taxon>
        <taxon>Paenalkalicoccus</taxon>
    </lineage>
</organism>
<reference evidence="3" key="1">
    <citation type="submission" date="2019-07" db="EMBL/GenBank/DDBJ databases">
        <title>Bacillus alkalisoli sp. nov. isolated from saline soil.</title>
        <authorList>
            <person name="Sun J.-Q."/>
            <person name="Xu L."/>
        </authorList>
    </citation>
    <scope>NUCLEOTIDE SEQUENCE [LARGE SCALE GENOMIC DNA]</scope>
    <source>
        <strain evidence="3">M4U3P1</strain>
    </source>
</reference>
<evidence type="ECO:0000256" key="1">
    <source>
        <dbReference type="SAM" id="MobiDB-lite"/>
    </source>
</evidence>
<evidence type="ECO:0000313" key="3">
    <source>
        <dbReference type="Proteomes" id="UP000318138"/>
    </source>
</evidence>
<gene>
    <name evidence="2" type="ORF">FLK61_39680</name>
</gene>
<keyword evidence="3" id="KW-1185">Reference proteome</keyword>
<dbReference type="Proteomes" id="UP000318138">
    <property type="component" value="Chromosome"/>
</dbReference>
<dbReference type="AlphaFoldDB" id="A0A859FHX3"/>
<evidence type="ECO:0000313" key="2">
    <source>
        <dbReference type="EMBL" id="QKS72737.1"/>
    </source>
</evidence>
<sequence>MARSHAQKVRMKQVREGKFDPERMRSPYINRDLRTRKTKTKQDKLRQQKHKNDHLRYGDDGSFLLSTYIDKKVGHTNMA</sequence>